<keyword evidence="2" id="KW-1185">Reference proteome</keyword>
<accession>A0ACC0NTF3</accession>
<evidence type="ECO:0000313" key="2">
    <source>
        <dbReference type="Proteomes" id="UP001062846"/>
    </source>
</evidence>
<comment type="caution">
    <text evidence="1">The sequence shown here is derived from an EMBL/GenBank/DDBJ whole genome shotgun (WGS) entry which is preliminary data.</text>
</comment>
<evidence type="ECO:0000313" key="1">
    <source>
        <dbReference type="EMBL" id="KAI8556089.1"/>
    </source>
</evidence>
<gene>
    <name evidence="1" type="ORF">RHMOL_Rhmol05G0224700</name>
</gene>
<organism evidence="1 2">
    <name type="scientific">Rhododendron molle</name>
    <name type="common">Chinese azalea</name>
    <name type="synonym">Azalea mollis</name>
    <dbReference type="NCBI Taxonomy" id="49168"/>
    <lineage>
        <taxon>Eukaryota</taxon>
        <taxon>Viridiplantae</taxon>
        <taxon>Streptophyta</taxon>
        <taxon>Embryophyta</taxon>
        <taxon>Tracheophyta</taxon>
        <taxon>Spermatophyta</taxon>
        <taxon>Magnoliopsida</taxon>
        <taxon>eudicotyledons</taxon>
        <taxon>Gunneridae</taxon>
        <taxon>Pentapetalae</taxon>
        <taxon>asterids</taxon>
        <taxon>Ericales</taxon>
        <taxon>Ericaceae</taxon>
        <taxon>Ericoideae</taxon>
        <taxon>Rhodoreae</taxon>
        <taxon>Rhododendron</taxon>
    </lineage>
</organism>
<sequence>MVSYISNNRWSEAISDVRRSLMMHLRCLMDLQQAPVGLVLLLLSAKIVALEVRRWEVSPRPPLRTSSVHTQPPGMERTNSDPGQTSTPADDQTSFRSFPVPTITVKDLLAVHDRRRRVVQNPKTQRRPSSIHAKSSEEQRMHFSHSIGMGVLPKLPKWQKAIQSFVAEATGGEELDQNDMARFRWFSYLKNQVESYWKSVRNGLLTTQD</sequence>
<reference evidence="1" key="1">
    <citation type="submission" date="2022-02" db="EMBL/GenBank/DDBJ databases">
        <title>Plant Genome Project.</title>
        <authorList>
            <person name="Zhang R.-G."/>
        </authorList>
    </citation>
    <scope>NUCLEOTIDE SEQUENCE</scope>
    <source>
        <strain evidence="1">AT1</strain>
    </source>
</reference>
<protein>
    <submittedName>
        <fullName evidence="1">Uncharacterized protein</fullName>
    </submittedName>
</protein>
<dbReference type="EMBL" id="CM046392">
    <property type="protein sequence ID" value="KAI8556089.1"/>
    <property type="molecule type" value="Genomic_DNA"/>
</dbReference>
<name>A0ACC0NTF3_RHOML</name>
<proteinExistence type="predicted"/>
<dbReference type="Proteomes" id="UP001062846">
    <property type="component" value="Chromosome 5"/>
</dbReference>